<dbReference type="PANTHER" id="PTHR21704:SF18">
    <property type="entry name" value="NIPPED-B-LIKE PROTEIN"/>
    <property type="match status" value="1"/>
</dbReference>
<evidence type="ECO:0000256" key="1">
    <source>
        <dbReference type="ARBA" id="ARBA00004123"/>
    </source>
</evidence>
<keyword evidence="3 6" id="KW-0677">Repeat</keyword>
<dbReference type="GO" id="GO:1990414">
    <property type="term" value="P:replication-born double-strand break repair via sister chromatid exchange"/>
    <property type="evidence" value="ECO:0007669"/>
    <property type="project" value="TreeGrafter"/>
</dbReference>
<dbReference type="PANTHER" id="PTHR21704">
    <property type="entry name" value="NIPPED-B-LIKE PROTEIN DELANGIN SCC2-RELATED"/>
    <property type="match status" value="1"/>
</dbReference>
<dbReference type="Proteomes" id="UP000193648">
    <property type="component" value="Unassembled WGS sequence"/>
</dbReference>
<evidence type="ECO:0000256" key="3">
    <source>
        <dbReference type="ARBA" id="ARBA00022737"/>
    </source>
</evidence>
<evidence type="ECO:0000256" key="4">
    <source>
        <dbReference type="ARBA" id="ARBA00023242"/>
    </source>
</evidence>
<dbReference type="InterPro" id="IPR033031">
    <property type="entry name" value="Scc2/Nipped-B"/>
</dbReference>
<reference evidence="9 10" key="1">
    <citation type="submission" date="2016-07" db="EMBL/GenBank/DDBJ databases">
        <title>Pervasive Adenine N6-methylation of Active Genes in Fungi.</title>
        <authorList>
            <consortium name="DOE Joint Genome Institute"/>
            <person name="Mondo S.J."/>
            <person name="Dannebaum R.O."/>
            <person name="Kuo R.C."/>
            <person name="Labutti K."/>
            <person name="Haridas S."/>
            <person name="Kuo A."/>
            <person name="Salamov A."/>
            <person name="Ahrendt S.R."/>
            <person name="Lipzen A."/>
            <person name="Sullivan W."/>
            <person name="Andreopoulos W.B."/>
            <person name="Clum A."/>
            <person name="Lindquist E."/>
            <person name="Daum C."/>
            <person name="Ramamoorthy G.K."/>
            <person name="Gryganskyi A."/>
            <person name="Culley D."/>
            <person name="Magnuson J.K."/>
            <person name="James T.Y."/>
            <person name="O'Malley M.A."/>
            <person name="Stajich J.E."/>
            <person name="Spatafora J.W."/>
            <person name="Visel A."/>
            <person name="Grigoriev I.V."/>
        </authorList>
    </citation>
    <scope>NUCLEOTIDE SEQUENCE [LARGE SCALE GENOMIC DNA]</scope>
    <source>
        <strain evidence="9 10">NRRL 3116</strain>
    </source>
</reference>
<dbReference type="GO" id="GO:0061775">
    <property type="term" value="F:cohesin loader activity"/>
    <property type="evidence" value="ECO:0007669"/>
    <property type="project" value="InterPro"/>
</dbReference>
<organism evidence="9 10">
    <name type="scientific">Lobosporangium transversale</name>
    <dbReference type="NCBI Taxonomy" id="64571"/>
    <lineage>
        <taxon>Eukaryota</taxon>
        <taxon>Fungi</taxon>
        <taxon>Fungi incertae sedis</taxon>
        <taxon>Mucoromycota</taxon>
        <taxon>Mortierellomycotina</taxon>
        <taxon>Mortierellomycetes</taxon>
        <taxon>Mortierellales</taxon>
        <taxon>Mortierellaceae</taxon>
        <taxon>Lobosporangium</taxon>
    </lineage>
</organism>
<comment type="similarity">
    <text evidence="2 6">Belongs to the SCC2/Nipped-B family.</text>
</comment>
<feature type="compositionally biased region" description="Low complexity" evidence="7">
    <location>
        <begin position="10"/>
        <end position="27"/>
    </location>
</feature>
<dbReference type="STRING" id="64571.A0A1Y2GCL8"/>
<dbReference type="EMBL" id="MCFF01000043">
    <property type="protein sequence ID" value="ORZ07068.1"/>
    <property type="molecule type" value="Genomic_DNA"/>
</dbReference>
<dbReference type="GeneID" id="33572354"/>
<name>A0A1Y2GCL8_9FUNG</name>
<dbReference type="InParanoid" id="A0A1Y2GCL8"/>
<feature type="compositionally biased region" description="Polar residues" evidence="7">
    <location>
        <begin position="267"/>
        <end position="288"/>
    </location>
</feature>
<evidence type="ECO:0000313" key="10">
    <source>
        <dbReference type="Proteomes" id="UP000193648"/>
    </source>
</evidence>
<feature type="compositionally biased region" description="Polar residues" evidence="7">
    <location>
        <begin position="232"/>
        <end position="258"/>
    </location>
</feature>
<comment type="caution">
    <text evidence="9">The sequence shown here is derived from an EMBL/GenBank/DDBJ whole genome shotgun (WGS) entry which is preliminary data.</text>
</comment>
<accession>A0A1Y2GCL8</accession>
<keyword evidence="4 6" id="KW-0539">Nucleus</keyword>
<feature type="domain" description="Sister chromatid cohesion C-terminal" evidence="8">
    <location>
        <begin position="1423"/>
        <end position="1610"/>
    </location>
</feature>
<dbReference type="SUPFAM" id="SSF48371">
    <property type="entry name" value="ARM repeat"/>
    <property type="match status" value="1"/>
</dbReference>
<evidence type="ECO:0000256" key="2">
    <source>
        <dbReference type="ARBA" id="ARBA00009252"/>
    </source>
</evidence>
<dbReference type="GO" id="GO:0090694">
    <property type="term" value="C:Scc2-Scc4 cohesin loading complex"/>
    <property type="evidence" value="ECO:0007669"/>
    <property type="project" value="TreeGrafter"/>
</dbReference>
<keyword evidence="5 6" id="KW-0131">Cell cycle</keyword>
<dbReference type="Gene3D" id="1.25.10.10">
    <property type="entry name" value="Leucine-rich Repeat Variant"/>
    <property type="match status" value="1"/>
</dbReference>
<protein>
    <recommendedName>
        <fullName evidence="6">Sister chromatid cohesion protein</fullName>
    </recommendedName>
</protein>
<dbReference type="GO" id="GO:0010468">
    <property type="term" value="P:regulation of gene expression"/>
    <property type="evidence" value="ECO:0007669"/>
    <property type="project" value="InterPro"/>
</dbReference>
<dbReference type="InterPro" id="IPR026003">
    <property type="entry name" value="Cohesin_HEAT"/>
</dbReference>
<feature type="region of interest" description="Disordered" evidence="7">
    <location>
        <begin position="223"/>
        <end position="288"/>
    </location>
</feature>
<proteinExistence type="inferred from homology"/>
<dbReference type="Pfam" id="PF12765">
    <property type="entry name" value="Cohesin_HEAT"/>
    <property type="match status" value="1"/>
</dbReference>
<dbReference type="GO" id="GO:0140588">
    <property type="term" value="P:chromatin looping"/>
    <property type="evidence" value="ECO:0007669"/>
    <property type="project" value="InterPro"/>
</dbReference>
<dbReference type="GO" id="GO:0003682">
    <property type="term" value="F:chromatin binding"/>
    <property type="evidence" value="ECO:0007669"/>
    <property type="project" value="TreeGrafter"/>
</dbReference>
<dbReference type="Pfam" id="PF12830">
    <property type="entry name" value="Nipped-B_C"/>
    <property type="match status" value="1"/>
</dbReference>
<dbReference type="GO" id="GO:0034087">
    <property type="term" value="P:establishment of mitotic sister chromatid cohesion"/>
    <property type="evidence" value="ECO:0007669"/>
    <property type="project" value="TreeGrafter"/>
</dbReference>
<comment type="subcellular location">
    <subcellularLocation>
        <location evidence="1 6">Nucleus</location>
    </subcellularLocation>
</comment>
<evidence type="ECO:0000256" key="7">
    <source>
        <dbReference type="SAM" id="MobiDB-lite"/>
    </source>
</evidence>
<evidence type="ECO:0000256" key="6">
    <source>
        <dbReference type="RuleBase" id="RU364107"/>
    </source>
</evidence>
<evidence type="ECO:0000259" key="8">
    <source>
        <dbReference type="Pfam" id="PF12830"/>
    </source>
</evidence>
<dbReference type="OrthoDB" id="418242at2759"/>
<keyword evidence="10" id="KW-1185">Reference proteome</keyword>
<dbReference type="InterPro" id="IPR024986">
    <property type="entry name" value="Nipped-B_C"/>
</dbReference>
<dbReference type="InterPro" id="IPR011989">
    <property type="entry name" value="ARM-like"/>
</dbReference>
<gene>
    <name evidence="9" type="ORF">BCR41DRAFT_424977</name>
</gene>
<dbReference type="RefSeq" id="XP_021877864.1">
    <property type="nucleotide sequence ID" value="XM_022030512.1"/>
</dbReference>
<dbReference type="GO" id="GO:0071169">
    <property type="term" value="P:establishment of protein localization to chromatin"/>
    <property type="evidence" value="ECO:0007669"/>
    <property type="project" value="TreeGrafter"/>
</dbReference>
<feature type="region of interest" description="Disordered" evidence="7">
    <location>
        <begin position="1"/>
        <end position="27"/>
    </location>
</feature>
<feature type="region of interest" description="Disordered" evidence="7">
    <location>
        <begin position="1633"/>
        <end position="1697"/>
    </location>
</feature>
<evidence type="ECO:0000313" key="9">
    <source>
        <dbReference type="EMBL" id="ORZ07068.1"/>
    </source>
</evidence>
<sequence>MDRQQELQLPNVKRQPKQVQQQQSSMSSISNISFPMHQRQSPTKSVQLHEQNPLNDAVPCHSLPMNAQTGLQYSPLASITSADSVLRGLPSISIDFPAFRLLKPQGPEAQYLFSPHEHTRSVPSTQLEYLKAIITNADLTDIRFPPVAQIIGNTESFSHHIDQPLSSLAESIMYHCSKNRHEDFNTGDIYQLPVIEPFSALREFQQSTSTSSDFITAIDHLEEIPESEVEDNSSSSTLRASKRPPQQSWDDNGPQSTGRRLKKPKHQSSLSTVDVSATPQPDKTPCNEISSRIQCTSYLSAEVTQSTPTALMMQSLLTNDNDPTPAFEDFVLNFLDSEDKMDELNLKSMDFSLSAAQNITQIEEFLKQGLLESLPADILCRLLKHMDTRLNGFASEGILSKGNDDLIDDNPSGAHVLLDRITLYLDYVVLSFTLFAKLGLHQQFFPEELLMSSLLVFKLSLDRFLKPVLEFSKETCPTSEELLMAEMLSENDTIKPRVISLVSKVSRASNALLSTCRQELSDDFVLKVIYAAISLFFIDPSSERALSGTETESLKQAGSSLLRTIYEKYTKYRTWILEEILSLLIKLPHGKKMSKGYKLKDGSKIHSSSALLMQLIQTCSSCPSSALLPQDFHDLDISMQSLAMQKLLNEIKVVSETEKSNAAYIFNFLLLRCIKGFKMTSEIEYKIVLDSLIADLLVVLGQPEWPSAETCLLLFSTAMTRYLDDVKADVTIKVMAIEALGSIATQIKTIMYNSKKEQSRDCPSSCGGDENSPFYGIVCAQIEPRDLMYLKARYKNVVDYLGSNETNDPGAKAAKDFWICEWIGLMCTAVTKNPTAHVWADDSWKMILEEIWSYWRLYAGHNQKPIPRRLTIWKEALQSAMYLTSRQQLFLSFDLLLSRILPALEGGTVTLRTKSLKALSSIVTGDYSVLAQQNVRKTIALRLQDTSPLVRDAAVDLVGKYMMQDVTIRKAYYDIVSDRISDTGLNVRKRVLRLLRDIYHRTESHELRSDISQKLLLRVNDDDISVKELAIKSVSDVWFGPIVDAAQSVEGGYEEQSRVSSTSASITFSQRREVSKYARTLVDMVGTLSMQQDEALGSVLRHMLKRDQSLDQSHSIKDFTKSCAVVVNCLVDLVQTLQDEDAPKSIVASTVQTLHLFLRSKPHLAEVKHLSALLTYLHCCVDSDDWRITMFVLRIYQDTIPVMPDMPTNDSQMAERLALALVAKCPLVLLPDAATVLCNIVKVWTRNYSRLCKFFQACMDVLIADIKKLETGVALQESKTRRLMTIVSLVCRHFPFEKIIKGCPSEDRLSDLKSKMYPTVQGFVFNTLATLYELMDDNSLRLNALQGLGHLYMAFPILMNMQRSLAIMDTIFSDRNNELKIEMLRTYTDFLVNTQATSSSRSEKEAYTLITNAEDNLEAGIGSAVMQRYLDRILQCALVNDLQLQVAAVDVISQVTQQALVHPMLCMPAVVALESSEDLILAGRAFKIHRELHQKHASLIYARIMECVRTMFAFRKNLQQEALSIQGYKINPETGDAIALVYPMYVLAGEKRQVRNSFLSSLVKALDVDLTGMQFEVDGIYSRFIAENLAYLEFKTTEEVYLVIFYLNRIIAGTGMTLLQNLIRVTQPASNAHRDPAIKKKGGGGKARIRTRESGLSSSTPKSKLHNMKVQSSSAIGGEHSEDIADGTYSGEDEPYLERDKGNRELYMPIRMIAKASIPVEAAIVLKSYLKRMYEISEVKSQQFLPTSHGSHKEKPLPRMTGAQARIRWRSGSDELIAICAQDDVQDDISQALSKRQLDRFRELIEAETVQPSLIDDSQNH</sequence>
<dbReference type="CDD" id="cd23958">
    <property type="entry name" value="SCC2"/>
    <property type="match status" value="1"/>
</dbReference>
<dbReference type="FunCoup" id="A0A1Y2GCL8">
    <property type="interactions" value="178"/>
</dbReference>
<feature type="compositionally biased region" description="Basic residues" evidence="7">
    <location>
        <begin position="1639"/>
        <end position="1649"/>
    </location>
</feature>
<evidence type="ECO:0000256" key="5">
    <source>
        <dbReference type="ARBA" id="ARBA00023306"/>
    </source>
</evidence>
<dbReference type="InterPro" id="IPR016024">
    <property type="entry name" value="ARM-type_fold"/>
</dbReference>